<protein>
    <recommendedName>
        <fullName evidence="3">PD(D/E)XK endonuclease domain-containing protein</fullName>
    </recommendedName>
</protein>
<dbReference type="OrthoDB" id="159933at2"/>
<name>E8N0L6_ANATU</name>
<gene>
    <name evidence="1" type="ordered locus">ANT_27390</name>
</gene>
<accession>E8N0L6</accession>
<proteinExistence type="predicted"/>
<sequence length="69" mass="7709">MSVKSRGASNQQVSRAGEYFVVAELNKRGAFAVPFAGNMPKIDVIACNSDESRTVYIQVKTKRGWKTWQ</sequence>
<evidence type="ECO:0000313" key="2">
    <source>
        <dbReference type="Proteomes" id="UP000008922"/>
    </source>
</evidence>
<dbReference type="InParanoid" id="E8N0L6"/>
<keyword evidence="2" id="KW-1185">Reference proteome</keyword>
<dbReference type="EMBL" id="AP012029">
    <property type="protein sequence ID" value="BAJ64765.1"/>
    <property type="molecule type" value="Genomic_DNA"/>
</dbReference>
<reference evidence="1 2" key="1">
    <citation type="submission" date="2010-12" db="EMBL/GenBank/DDBJ databases">
        <title>Whole genome sequence of Anaerolinea thermophila UNI-1.</title>
        <authorList>
            <person name="Narita-Yamada S."/>
            <person name="Kishi E."/>
            <person name="Watanabe Y."/>
            <person name="Takasaki K."/>
            <person name="Ankai A."/>
            <person name="Oguchi A."/>
            <person name="Fukui S."/>
            <person name="Takahashi M."/>
            <person name="Yashiro I."/>
            <person name="Hosoyama A."/>
            <person name="Sekiguchi Y."/>
            <person name="Hanada S."/>
            <person name="Fujita N."/>
        </authorList>
    </citation>
    <scope>NUCLEOTIDE SEQUENCE [LARGE SCALE GENOMIC DNA]</scope>
    <source>
        <strain evidence="2">DSM 14523 / JCM 11388 / NBRC 100420 / UNI-1</strain>
    </source>
</reference>
<dbReference type="AlphaFoldDB" id="E8N0L6"/>
<evidence type="ECO:0008006" key="3">
    <source>
        <dbReference type="Google" id="ProtNLM"/>
    </source>
</evidence>
<dbReference type="Proteomes" id="UP000008922">
    <property type="component" value="Chromosome"/>
</dbReference>
<evidence type="ECO:0000313" key="1">
    <source>
        <dbReference type="EMBL" id="BAJ64765.1"/>
    </source>
</evidence>
<dbReference type="eggNOG" id="ENOG50331NN">
    <property type="taxonomic scope" value="Bacteria"/>
</dbReference>
<dbReference type="HOGENOM" id="CLU_2766840_0_0_0"/>
<dbReference type="KEGG" id="atm:ANT_27390"/>
<organism evidence="1 2">
    <name type="scientific">Anaerolinea thermophila (strain DSM 14523 / JCM 11388 / NBRC 100420 / UNI-1)</name>
    <dbReference type="NCBI Taxonomy" id="926569"/>
    <lineage>
        <taxon>Bacteria</taxon>
        <taxon>Bacillati</taxon>
        <taxon>Chloroflexota</taxon>
        <taxon>Anaerolineae</taxon>
        <taxon>Anaerolineales</taxon>
        <taxon>Anaerolineaceae</taxon>
        <taxon>Anaerolinea</taxon>
    </lineage>
</organism>
<dbReference type="RefSeq" id="WP_013561113.1">
    <property type="nucleotide sequence ID" value="NC_014960.1"/>
</dbReference>